<sequence>MIKNDYFQMSLFKYIQEFRSLLEVSNGNWTVRGFIDIAKNIYAISFDTKVISKVLELMIFPVLKKFARDNDFIMQFSSEQNHYPDVTFITANGEKIALDLKSTYRTKKDEVSGFTLGAFTGYFRDRESCKNIAYPYKDYERHYILGIIYSKTKSFISEREIFDLDSLENIKSVIKDFDFLVQEKYKIACDHPGSGNTKNIGSCNKINDLKQGKGIFSKFGVKIFDDYWKNYMTKEMARNAELEDPPYSNIKHI</sequence>
<keyword evidence="3" id="KW-0378">Hydrolase</keyword>
<dbReference type="GO" id="GO:0016787">
    <property type="term" value="F:hydrolase activity"/>
    <property type="evidence" value="ECO:0007669"/>
    <property type="project" value="UniProtKB-KW"/>
</dbReference>
<dbReference type="Pfam" id="PF09233">
    <property type="entry name" value="Endonuc-EcoRV"/>
    <property type="match status" value="1"/>
</dbReference>
<keyword evidence="1" id="KW-0540">Nuclease</keyword>
<dbReference type="InterPro" id="IPR011335">
    <property type="entry name" value="Restrct_endonuc-II-like"/>
</dbReference>
<accession>A0A1C9ZY91</accession>
<dbReference type="AlphaFoldDB" id="A0A1C9ZY91"/>
<evidence type="ECO:0000256" key="1">
    <source>
        <dbReference type="ARBA" id="ARBA00022722"/>
    </source>
</evidence>
<proteinExistence type="predicted"/>
<dbReference type="CDD" id="cd22323">
    <property type="entry name" value="EcoRV-like"/>
    <property type="match status" value="1"/>
</dbReference>
<evidence type="ECO:0000256" key="3">
    <source>
        <dbReference type="ARBA" id="ARBA00022801"/>
    </source>
</evidence>
<dbReference type="Gene3D" id="3.40.600.10">
    <property type="entry name" value="DNA mismatch repair MutH/Restriction endonuclease, type II"/>
    <property type="match status" value="1"/>
</dbReference>
<dbReference type="EMBL" id="LC153142">
    <property type="protein sequence ID" value="BAV59356.1"/>
    <property type="molecule type" value="Genomic_DNA"/>
</dbReference>
<dbReference type="InterPro" id="IPR037057">
    <property type="entry name" value="DNA_rep_MutH/T2_RE_sf"/>
</dbReference>
<organism evidence="4">
    <name type="scientific">Candidatus Endomicrobium sp. MdMp-027</name>
    <dbReference type="NCBI Taxonomy" id="1837116"/>
    <lineage>
        <taxon>Bacteria</taxon>
        <taxon>Pseudomonadati</taxon>
        <taxon>Elusimicrobiota</taxon>
        <taxon>Endomicrobiia</taxon>
        <taxon>Endomicrobiales</taxon>
        <taxon>Endomicrobiaceae</taxon>
        <taxon>Endomicrobium</taxon>
    </lineage>
</organism>
<protein>
    <submittedName>
        <fullName evidence="4">Type II restriction enzyme</fullName>
    </submittedName>
</protein>
<name>A0A1C9ZY91_9BACT</name>
<reference evidence="4" key="1">
    <citation type="journal article" date="2016" name="Genome Biol. Evol.">
        <title>Comparison of intracellular "Ca. Endomicrobium trichonymphae" genomovars illuminates the requirement and decay of defense systems against foreign DNA.</title>
        <authorList>
            <person name="Izawa K."/>
            <person name="Kuwahara H."/>
            <person name="Kihara K."/>
            <person name="Yuki M."/>
            <person name="Lo N."/>
            <person name="Ito T."/>
            <person name="Ohkuma M."/>
            <person name="Hongoh Y."/>
        </authorList>
    </citation>
    <scope>NUCLEOTIDE SEQUENCE</scope>
    <source>
        <strain evidence="4">MdMp-027</strain>
    </source>
</reference>
<evidence type="ECO:0000313" key="4">
    <source>
        <dbReference type="EMBL" id="BAV59356.1"/>
    </source>
</evidence>
<dbReference type="GO" id="GO:0003677">
    <property type="term" value="F:DNA binding"/>
    <property type="evidence" value="ECO:0007669"/>
    <property type="project" value="InterPro"/>
</dbReference>
<dbReference type="SUPFAM" id="SSF52980">
    <property type="entry name" value="Restriction endonuclease-like"/>
    <property type="match status" value="1"/>
</dbReference>
<dbReference type="InterPro" id="IPR015314">
    <property type="entry name" value="Restrct_endonuc_II_EcoRV"/>
</dbReference>
<keyword evidence="2" id="KW-0255">Endonuclease</keyword>
<dbReference type="GO" id="GO:0004519">
    <property type="term" value="F:endonuclease activity"/>
    <property type="evidence" value="ECO:0007669"/>
    <property type="project" value="UniProtKB-KW"/>
</dbReference>
<evidence type="ECO:0000256" key="2">
    <source>
        <dbReference type="ARBA" id="ARBA00022759"/>
    </source>
</evidence>